<proteinExistence type="predicted"/>
<dbReference type="SUPFAM" id="SSF55166">
    <property type="entry name" value="Hedgehog/DD-peptidase"/>
    <property type="match status" value="1"/>
</dbReference>
<evidence type="ECO:0000259" key="1">
    <source>
        <dbReference type="Pfam" id="PF13539"/>
    </source>
</evidence>
<organism evidence="2 3">
    <name type="scientific">Virgisporangium aliadipatigenens</name>
    <dbReference type="NCBI Taxonomy" id="741659"/>
    <lineage>
        <taxon>Bacteria</taxon>
        <taxon>Bacillati</taxon>
        <taxon>Actinomycetota</taxon>
        <taxon>Actinomycetes</taxon>
        <taxon>Micromonosporales</taxon>
        <taxon>Micromonosporaceae</taxon>
        <taxon>Virgisporangium</taxon>
    </lineage>
</organism>
<comment type="caution">
    <text evidence="2">The sequence shown here is derived from an EMBL/GenBank/DDBJ whole genome shotgun (WGS) entry which is preliminary data.</text>
</comment>
<keyword evidence="3" id="KW-1185">Reference proteome</keyword>
<dbReference type="AlphaFoldDB" id="A0A8J3YTZ1"/>
<dbReference type="GO" id="GO:0008233">
    <property type="term" value="F:peptidase activity"/>
    <property type="evidence" value="ECO:0007669"/>
    <property type="project" value="InterPro"/>
</dbReference>
<accession>A0A8J3YTZ1</accession>
<feature type="domain" description="Peptidase M15C" evidence="1">
    <location>
        <begin position="119"/>
        <end position="197"/>
    </location>
</feature>
<name>A0A8J3YTZ1_9ACTN</name>
<dbReference type="InterPro" id="IPR009045">
    <property type="entry name" value="Zn_M74/Hedgehog-like"/>
</dbReference>
<sequence>MASPASASALPAPSDFTVVETAVTAADLPHSWRDGCPVGPADLRRLELSHWGFDGRARTGILIVHRDAAGDLRSVFAALWREKFPIRLLRPVDEYGGSDDDSMAADNTSAFNCRNAVSTGPPRWSAHAYGRAVDVNPVENPYLISGRVLPPAGAQYTDRANVRPGMAVAGGPLVRAFEAVGWTWGGRWSAPDYQHFSQNGR</sequence>
<reference evidence="2" key="1">
    <citation type="submission" date="2021-01" db="EMBL/GenBank/DDBJ databases">
        <title>Whole genome shotgun sequence of Virgisporangium aliadipatigenens NBRC 105644.</title>
        <authorList>
            <person name="Komaki H."/>
            <person name="Tamura T."/>
        </authorList>
    </citation>
    <scope>NUCLEOTIDE SEQUENCE</scope>
    <source>
        <strain evidence="2">NBRC 105644</strain>
    </source>
</reference>
<dbReference type="InterPro" id="IPR039561">
    <property type="entry name" value="Peptidase_M15C"/>
</dbReference>
<protein>
    <recommendedName>
        <fullName evidence="1">Peptidase M15C domain-containing protein</fullName>
    </recommendedName>
</protein>
<gene>
    <name evidence="2" type="ORF">Val02_73040</name>
</gene>
<dbReference type="Pfam" id="PF13539">
    <property type="entry name" value="Peptidase_M15_4"/>
    <property type="match status" value="1"/>
</dbReference>
<dbReference type="Gene3D" id="3.30.1380.10">
    <property type="match status" value="1"/>
</dbReference>
<dbReference type="Proteomes" id="UP000619260">
    <property type="component" value="Unassembled WGS sequence"/>
</dbReference>
<evidence type="ECO:0000313" key="2">
    <source>
        <dbReference type="EMBL" id="GIJ50418.1"/>
    </source>
</evidence>
<dbReference type="EMBL" id="BOPF01000036">
    <property type="protein sequence ID" value="GIJ50418.1"/>
    <property type="molecule type" value="Genomic_DNA"/>
</dbReference>
<evidence type="ECO:0000313" key="3">
    <source>
        <dbReference type="Proteomes" id="UP000619260"/>
    </source>
</evidence>